<dbReference type="RefSeq" id="WP_125125425.1">
    <property type="nucleotide sequence ID" value="NZ_AP025334.1"/>
</dbReference>
<evidence type="ECO:0008006" key="3">
    <source>
        <dbReference type="Google" id="ProtNLM"/>
    </source>
</evidence>
<dbReference type="EMBL" id="AP025334">
    <property type="protein sequence ID" value="BDD53287.1"/>
    <property type="molecule type" value="Genomic_DNA"/>
</dbReference>
<reference evidence="1 2" key="1">
    <citation type="submission" date="2021-12" db="EMBL/GenBank/DDBJ databases">
        <title>Complete genome sequence of Phytobacter diazotrophicus TA9734.</title>
        <authorList>
            <person name="Kubota H."/>
            <person name="Nakayama Y."/>
            <person name="Ariyoshi T."/>
        </authorList>
    </citation>
    <scope>NUCLEOTIDE SEQUENCE [LARGE SCALE GENOMIC DNA]</scope>
    <source>
        <strain evidence="1 2">TA9734</strain>
    </source>
</reference>
<organism evidence="1 2">
    <name type="scientific">Phytobacter diazotrophicus</name>
    <dbReference type="NCBI Taxonomy" id="395631"/>
    <lineage>
        <taxon>Bacteria</taxon>
        <taxon>Pseudomonadati</taxon>
        <taxon>Pseudomonadota</taxon>
        <taxon>Gammaproteobacteria</taxon>
        <taxon>Enterobacterales</taxon>
        <taxon>Enterobacteriaceae</taxon>
        <taxon>Phytobacter</taxon>
    </lineage>
</organism>
<dbReference type="Proteomes" id="UP001320460">
    <property type="component" value="Chromosome"/>
</dbReference>
<keyword evidence="2" id="KW-1185">Reference proteome</keyword>
<name>A0ABN6LVM6_9ENTR</name>
<proteinExistence type="predicted"/>
<gene>
    <name evidence="1" type="ORF">PDTA9734_47740</name>
</gene>
<accession>A0ABN6LVM6</accession>
<evidence type="ECO:0000313" key="2">
    <source>
        <dbReference type="Proteomes" id="UP001320460"/>
    </source>
</evidence>
<protein>
    <recommendedName>
        <fullName evidence="3">Glycoprotein 3</fullName>
    </recommendedName>
</protein>
<evidence type="ECO:0000313" key="1">
    <source>
        <dbReference type="EMBL" id="BDD53287.1"/>
    </source>
</evidence>
<sequence>MNETVFPDYLKPALERLEHARAAHLDNARRIDETTIAISRAAEQKAELEQENGSDASAWRRAFRTGGAVITDELKKSHIERVARRELAKECENLAEILNLESDRLKGNCDCTANEYRKAHYALLSQYADKELDKALRESCTALVRAMKLKALVRDNPLANTAGIEGYVEPEKAVMQQVKSWLEAQMKACHIRLADEPVLYQTGLSADTLPHMDYGVAGSFARNQVWHAKLQEREADLKTRGLLP</sequence>